<dbReference type="GO" id="GO:0032153">
    <property type="term" value="C:cell division site"/>
    <property type="evidence" value="ECO:0007669"/>
    <property type="project" value="TreeGrafter"/>
</dbReference>
<evidence type="ECO:0000256" key="11">
    <source>
        <dbReference type="ARBA" id="ARBA00023136"/>
    </source>
</evidence>
<sequence length="382" mass="41909">MPKRFKNKVTLKNCNASPDWFLISLVLGLTVFGIVMVGNASVVEAFRDFGDKFYYLRQQLIWAVLGLLAFVIFSFFDYRRLRKFALSLMLFSFVSLILVLIPAIGIKSLGARRWLPLGFFSFQPAELTKLAFVLYLSSFFANKNLPSGEPCFSNKRKLLPFLFVLVALLVLVMMEPDLGTAVILAATGLIVYFVSGGPLLLISLVGLFGLAGGAGLIFFSSYRRERLLSFLNPSRDPLGTSYHIRQILIAIGSGGLFGVGLGQSRQKYEYLPEATTDSIFAVIAEELGFVGAVCLLALFLLMIWRGMKIAKEAPDDFGRLLAVGIISWIGFQALVNLSAMVAIVPLTGVPLPFISYGGSSLVLSLTAMGILVNISKQRIVEK</sequence>
<dbReference type="InterPro" id="IPR013437">
    <property type="entry name" value="FtsW"/>
</dbReference>
<evidence type="ECO:0000256" key="10">
    <source>
        <dbReference type="ARBA" id="ARBA00022989"/>
    </source>
</evidence>
<feature type="transmembrane region" description="Helical" evidence="21">
    <location>
        <begin position="85"/>
        <end position="105"/>
    </location>
</feature>
<keyword evidence="8" id="KW-0133">Cell shape</keyword>
<comment type="catalytic activity">
    <reaction evidence="20">
        <text>[GlcNAc-(1-&gt;4)-Mur2Ac(oyl-L-Ala-gamma-D-Glu-L-Lys-D-Ala-D-Ala)](n)-di-trans,octa-cis-undecaprenyl diphosphate + beta-D-GlcNAc-(1-&gt;4)-Mur2Ac(oyl-L-Ala-gamma-D-Glu-L-Lys-D-Ala-D-Ala)-di-trans,octa-cis-undecaprenyl diphosphate = [GlcNAc-(1-&gt;4)-Mur2Ac(oyl-L-Ala-gamma-D-Glu-L-Lys-D-Ala-D-Ala)](n+1)-di-trans,octa-cis-undecaprenyl diphosphate + di-trans,octa-cis-undecaprenyl diphosphate + H(+)</text>
        <dbReference type="Rhea" id="RHEA:23708"/>
        <dbReference type="Rhea" id="RHEA-COMP:9602"/>
        <dbReference type="Rhea" id="RHEA-COMP:9603"/>
        <dbReference type="ChEBI" id="CHEBI:15378"/>
        <dbReference type="ChEBI" id="CHEBI:58405"/>
        <dbReference type="ChEBI" id="CHEBI:60033"/>
        <dbReference type="ChEBI" id="CHEBI:78435"/>
        <dbReference type="EC" id="2.4.99.28"/>
    </reaction>
</comment>
<dbReference type="NCBIfam" id="TIGR02614">
    <property type="entry name" value="ftsW"/>
    <property type="match status" value="1"/>
</dbReference>
<feature type="transmembrane region" description="Helical" evidence="21">
    <location>
        <begin position="60"/>
        <end position="78"/>
    </location>
</feature>
<evidence type="ECO:0000256" key="4">
    <source>
        <dbReference type="ARBA" id="ARBA00022618"/>
    </source>
</evidence>
<dbReference type="PANTHER" id="PTHR30474:SF2">
    <property type="entry name" value="PEPTIDOGLYCAN GLYCOSYLTRANSFERASE FTSW-RELATED"/>
    <property type="match status" value="1"/>
</dbReference>
<evidence type="ECO:0000256" key="14">
    <source>
        <dbReference type="ARBA" id="ARBA00032370"/>
    </source>
</evidence>
<evidence type="ECO:0000256" key="17">
    <source>
        <dbReference type="ARBA" id="ARBA00041185"/>
    </source>
</evidence>
<dbReference type="PANTHER" id="PTHR30474">
    <property type="entry name" value="CELL CYCLE PROTEIN"/>
    <property type="match status" value="1"/>
</dbReference>
<dbReference type="GO" id="GO:0009252">
    <property type="term" value="P:peptidoglycan biosynthetic process"/>
    <property type="evidence" value="ECO:0007669"/>
    <property type="project" value="UniProtKB-KW"/>
</dbReference>
<evidence type="ECO:0000256" key="9">
    <source>
        <dbReference type="ARBA" id="ARBA00022984"/>
    </source>
</evidence>
<dbReference type="GO" id="GO:0005886">
    <property type="term" value="C:plasma membrane"/>
    <property type="evidence" value="ECO:0007669"/>
    <property type="project" value="UniProtKB-SubCell"/>
</dbReference>
<keyword evidence="13" id="KW-0961">Cell wall biogenesis/degradation</keyword>
<evidence type="ECO:0000256" key="16">
    <source>
        <dbReference type="ARBA" id="ARBA00038053"/>
    </source>
</evidence>
<protein>
    <recommendedName>
        <fullName evidence="17">Probable peptidoglycan glycosyltransferase FtsW</fullName>
        <ecNumber evidence="19">2.4.99.28</ecNumber>
    </recommendedName>
    <alternativeName>
        <fullName evidence="18">Cell division protein FtsW</fullName>
    </alternativeName>
    <alternativeName>
        <fullName evidence="15">Cell wall polymerase</fullName>
    </alternativeName>
    <alternativeName>
        <fullName evidence="14">Peptidoglycan polymerase</fullName>
    </alternativeName>
</protein>
<feature type="transmembrane region" description="Helical" evidence="21">
    <location>
        <begin position="20"/>
        <end position="40"/>
    </location>
</feature>
<feature type="transmembrane region" description="Helical" evidence="21">
    <location>
        <begin position="161"/>
        <end position="194"/>
    </location>
</feature>
<reference evidence="23" key="1">
    <citation type="submission" date="2017-09" db="EMBL/GenBank/DDBJ databases">
        <title>Depth-based differentiation of microbial function through sediment-hosted aquifers and enrichment of novel symbionts in the deep terrestrial subsurface.</title>
        <authorList>
            <person name="Probst A.J."/>
            <person name="Ladd B."/>
            <person name="Jarett J.K."/>
            <person name="Geller-Mcgrath D.E."/>
            <person name="Sieber C.M.K."/>
            <person name="Emerson J.B."/>
            <person name="Anantharaman K."/>
            <person name="Thomas B.C."/>
            <person name="Malmstrom R."/>
            <person name="Stieglmeier M."/>
            <person name="Klingl A."/>
            <person name="Woyke T."/>
            <person name="Ryan C.M."/>
            <person name="Banfield J.F."/>
        </authorList>
    </citation>
    <scope>NUCLEOTIDE SEQUENCE [LARGE SCALE GENOMIC DNA]</scope>
</reference>
<evidence type="ECO:0000313" key="23">
    <source>
        <dbReference type="Proteomes" id="UP000229559"/>
    </source>
</evidence>
<evidence type="ECO:0000256" key="7">
    <source>
        <dbReference type="ARBA" id="ARBA00022692"/>
    </source>
</evidence>
<keyword evidence="4" id="KW-0132">Cell division</keyword>
<evidence type="ECO:0000256" key="19">
    <source>
        <dbReference type="ARBA" id="ARBA00044770"/>
    </source>
</evidence>
<comment type="similarity">
    <text evidence="16">Belongs to the SEDS family. FtsW subfamily.</text>
</comment>
<name>A0A2M6YPG3_9BACT</name>
<evidence type="ECO:0000256" key="3">
    <source>
        <dbReference type="ARBA" id="ARBA00022475"/>
    </source>
</evidence>
<keyword evidence="11 21" id="KW-0472">Membrane</keyword>
<evidence type="ECO:0000256" key="6">
    <source>
        <dbReference type="ARBA" id="ARBA00022679"/>
    </source>
</evidence>
<evidence type="ECO:0000256" key="18">
    <source>
        <dbReference type="ARBA" id="ARBA00041418"/>
    </source>
</evidence>
<feature type="transmembrane region" description="Helical" evidence="21">
    <location>
        <begin position="353"/>
        <end position="374"/>
    </location>
</feature>
<gene>
    <name evidence="22" type="primary">ftsW</name>
    <name evidence="22" type="ORF">COT04_02420</name>
</gene>
<comment type="subcellular location">
    <subcellularLocation>
        <location evidence="1">Cell membrane</location>
        <topology evidence="1">Multi-pass membrane protein</topology>
    </subcellularLocation>
</comment>
<evidence type="ECO:0000256" key="5">
    <source>
        <dbReference type="ARBA" id="ARBA00022676"/>
    </source>
</evidence>
<feature type="transmembrane region" description="Helical" evidence="21">
    <location>
        <begin position="200"/>
        <end position="222"/>
    </location>
</feature>
<organism evidence="22 23">
    <name type="scientific">Candidatus Shapirobacteria bacterium CG07_land_8_20_14_0_80_39_12</name>
    <dbReference type="NCBI Taxonomy" id="1974480"/>
    <lineage>
        <taxon>Bacteria</taxon>
        <taxon>Candidatus Shapironibacteriota</taxon>
    </lineage>
</organism>
<dbReference type="Pfam" id="PF01098">
    <property type="entry name" value="FTSW_RODA_SPOVE"/>
    <property type="match status" value="1"/>
</dbReference>
<evidence type="ECO:0000256" key="2">
    <source>
        <dbReference type="ARBA" id="ARBA00004752"/>
    </source>
</evidence>
<evidence type="ECO:0000313" key="22">
    <source>
        <dbReference type="EMBL" id="PIU33002.1"/>
    </source>
</evidence>
<dbReference type="GO" id="GO:0008955">
    <property type="term" value="F:peptidoglycan glycosyltransferase activity"/>
    <property type="evidence" value="ECO:0007669"/>
    <property type="project" value="UniProtKB-EC"/>
</dbReference>
<feature type="transmembrane region" description="Helical" evidence="21">
    <location>
        <begin position="117"/>
        <end position="140"/>
    </location>
</feature>
<keyword evidence="9" id="KW-0573">Peptidoglycan synthesis</keyword>
<dbReference type="EC" id="2.4.99.28" evidence="19"/>
<evidence type="ECO:0000256" key="20">
    <source>
        <dbReference type="ARBA" id="ARBA00049902"/>
    </source>
</evidence>
<feature type="transmembrane region" description="Helical" evidence="21">
    <location>
        <begin position="325"/>
        <end position="347"/>
    </location>
</feature>
<evidence type="ECO:0000256" key="21">
    <source>
        <dbReference type="SAM" id="Phobius"/>
    </source>
</evidence>
<feature type="transmembrane region" description="Helical" evidence="21">
    <location>
        <begin position="279"/>
        <end position="304"/>
    </location>
</feature>
<proteinExistence type="inferred from homology"/>
<dbReference type="Proteomes" id="UP000229559">
    <property type="component" value="Unassembled WGS sequence"/>
</dbReference>
<dbReference type="GO" id="GO:0051301">
    <property type="term" value="P:cell division"/>
    <property type="evidence" value="ECO:0007669"/>
    <property type="project" value="UniProtKB-KW"/>
</dbReference>
<evidence type="ECO:0000256" key="15">
    <source>
        <dbReference type="ARBA" id="ARBA00033270"/>
    </source>
</evidence>
<comment type="caution">
    <text evidence="22">The sequence shown here is derived from an EMBL/GenBank/DDBJ whole genome shotgun (WGS) entry which is preliminary data.</text>
</comment>
<accession>A0A2M6YPG3</accession>
<dbReference type="GO" id="GO:0015648">
    <property type="term" value="F:lipid-linked peptidoglycan transporter activity"/>
    <property type="evidence" value="ECO:0007669"/>
    <property type="project" value="TreeGrafter"/>
</dbReference>
<keyword evidence="5" id="KW-0328">Glycosyltransferase</keyword>
<evidence type="ECO:0000256" key="12">
    <source>
        <dbReference type="ARBA" id="ARBA00023306"/>
    </source>
</evidence>
<keyword evidence="6" id="KW-0808">Transferase</keyword>
<dbReference type="EMBL" id="PEXA01000065">
    <property type="protein sequence ID" value="PIU33002.1"/>
    <property type="molecule type" value="Genomic_DNA"/>
</dbReference>
<keyword evidence="10 21" id="KW-1133">Transmembrane helix</keyword>
<comment type="pathway">
    <text evidence="2">Cell wall biogenesis; peptidoglycan biosynthesis.</text>
</comment>
<dbReference type="GO" id="GO:0008360">
    <property type="term" value="P:regulation of cell shape"/>
    <property type="evidence" value="ECO:0007669"/>
    <property type="project" value="UniProtKB-KW"/>
</dbReference>
<dbReference type="GO" id="GO:0071555">
    <property type="term" value="P:cell wall organization"/>
    <property type="evidence" value="ECO:0007669"/>
    <property type="project" value="UniProtKB-KW"/>
</dbReference>
<keyword evidence="3" id="KW-1003">Cell membrane</keyword>
<keyword evidence="7 21" id="KW-0812">Transmembrane</keyword>
<dbReference type="AlphaFoldDB" id="A0A2M6YPG3"/>
<keyword evidence="12" id="KW-0131">Cell cycle</keyword>
<feature type="transmembrane region" description="Helical" evidence="21">
    <location>
        <begin position="242"/>
        <end position="259"/>
    </location>
</feature>
<evidence type="ECO:0000256" key="1">
    <source>
        <dbReference type="ARBA" id="ARBA00004651"/>
    </source>
</evidence>
<evidence type="ECO:0000256" key="8">
    <source>
        <dbReference type="ARBA" id="ARBA00022960"/>
    </source>
</evidence>
<evidence type="ECO:0000256" key="13">
    <source>
        <dbReference type="ARBA" id="ARBA00023316"/>
    </source>
</evidence>
<dbReference type="InterPro" id="IPR001182">
    <property type="entry name" value="FtsW/RodA"/>
</dbReference>